<keyword evidence="12" id="KW-1185">Reference proteome</keyword>
<dbReference type="STRING" id="13370.A0A448YT20"/>
<dbReference type="Gene3D" id="1.20.1740.10">
    <property type="entry name" value="Amino acid/polyamine transporter I"/>
    <property type="match status" value="1"/>
</dbReference>
<name>A0A448YT20_BRENA</name>
<dbReference type="OrthoDB" id="3900342at2759"/>
<sequence length="599" mass="65323">MTKPSEESSQGSTVDAKKSYISKLPNEITKDEIDDTSDFTQEKVPAKLGFSGRFAEFRDSFKRFDLGELDPNLSDLEKANIIASRSPLQRKLKSRHIQMIAIGGAIGTGLFVGSGTALASGGPASLIISYLLTGIMIFCTVQALGELAVAFPVAGSFLSMCSRFVSPAWGFVISWNYAMQWLIVMPLELVAASLTINYWHSNVSPAVWVTIFYVCILVVNIFGVKGYGEVEYWLSVIKVIAIVGFCILGIILNCGGGPKGGYIGGKFYHNPGAFNHGFKGLCAVFVTAAFSFAGTELVGLASAETENPSKTLPSASKQVVWRIFGFYLISLTIVGLLVPYNDPRLLTANSLSATASPFVISIENAGISVLPSIFNAVILISLISVANSAVFGCSRTIASLADQGFAPKIFGYIDRMGRPIMGIALSMLVGLICYLSVSPKESEAFAWLMALSGLSSVITWATICLSHIRFRQAMKAQGRSIEELSFTALSGVAGSWFGLGLNVVVLGVQFWVALFPLGGKPNPTSFFENYLNSVVNVALFAFYLLWKRRKSIIWIHAKDMDLTTGRRDVDIELVKQERAEQKAFMASKPWWYRTYKFWC</sequence>
<feature type="domain" description="Amino acid permease/ SLC12A" evidence="10">
    <location>
        <begin position="96"/>
        <end position="550"/>
    </location>
</feature>
<feature type="transmembrane region" description="Helical" evidence="9">
    <location>
        <begin position="278"/>
        <end position="298"/>
    </location>
</feature>
<evidence type="ECO:0000256" key="7">
    <source>
        <dbReference type="ARBA" id="ARBA00022989"/>
    </source>
</evidence>
<protein>
    <submittedName>
        <fullName evidence="11">DEKNAAC105173</fullName>
    </submittedName>
</protein>
<evidence type="ECO:0000256" key="5">
    <source>
        <dbReference type="ARBA" id="ARBA00022692"/>
    </source>
</evidence>
<evidence type="ECO:0000256" key="4">
    <source>
        <dbReference type="ARBA" id="ARBA00022475"/>
    </source>
</evidence>
<feature type="transmembrane region" description="Helical" evidence="9">
    <location>
        <begin position="530"/>
        <end position="546"/>
    </location>
</feature>
<evidence type="ECO:0000313" key="11">
    <source>
        <dbReference type="EMBL" id="VEU24062.1"/>
    </source>
</evidence>
<dbReference type="InterPro" id="IPR004841">
    <property type="entry name" value="AA-permease/SLC12A_dom"/>
</dbReference>
<dbReference type="AlphaFoldDB" id="A0A448YT20"/>
<feature type="transmembrane region" description="Helical" evidence="9">
    <location>
        <begin position="127"/>
        <end position="160"/>
    </location>
</feature>
<dbReference type="InParanoid" id="A0A448YT20"/>
<feature type="transmembrane region" description="Helical" evidence="9">
    <location>
        <begin position="444"/>
        <end position="465"/>
    </location>
</feature>
<feature type="transmembrane region" description="Helical" evidence="9">
    <location>
        <begin position="236"/>
        <end position="258"/>
    </location>
</feature>
<keyword evidence="3" id="KW-0813">Transport</keyword>
<evidence type="ECO:0000256" key="2">
    <source>
        <dbReference type="ARBA" id="ARBA00006983"/>
    </source>
</evidence>
<evidence type="ECO:0000313" key="12">
    <source>
        <dbReference type="Proteomes" id="UP000290900"/>
    </source>
</evidence>
<keyword evidence="5 9" id="KW-0812">Transmembrane</keyword>
<accession>A0A448YT20</accession>
<feature type="transmembrane region" description="Helical" evidence="9">
    <location>
        <begin position="206"/>
        <end position="224"/>
    </location>
</feature>
<dbReference type="NCBIfam" id="TIGR00913">
    <property type="entry name" value="2A0310"/>
    <property type="match status" value="1"/>
</dbReference>
<evidence type="ECO:0000256" key="9">
    <source>
        <dbReference type="SAM" id="Phobius"/>
    </source>
</evidence>
<feature type="transmembrane region" description="Helical" evidence="9">
    <location>
        <begin position="319"/>
        <end position="340"/>
    </location>
</feature>
<dbReference type="GO" id="GO:0015171">
    <property type="term" value="F:amino acid transmembrane transporter activity"/>
    <property type="evidence" value="ECO:0007669"/>
    <property type="project" value="TreeGrafter"/>
</dbReference>
<dbReference type="InterPro" id="IPR004762">
    <property type="entry name" value="Amino_acid_permease_fungi"/>
</dbReference>
<dbReference type="PANTHER" id="PTHR43341:SF1">
    <property type="entry name" value="GENERAL AMINO-ACID PERMEASE GAP1"/>
    <property type="match status" value="1"/>
</dbReference>
<keyword evidence="7 9" id="KW-1133">Transmembrane helix</keyword>
<dbReference type="GO" id="GO:0005886">
    <property type="term" value="C:plasma membrane"/>
    <property type="evidence" value="ECO:0007669"/>
    <property type="project" value="UniProtKB-SubCell"/>
</dbReference>
<evidence type="ECO:0000256" key="3">
    <source>
        <dbReference type="ARBA" id="ARBA00022448"/>
    </source>
</evidence>
<keyword evidence="4" id="KW-1003">Cell membrane</keyword>
<comment type="subcellular location">
    <subcellularLocation>
        <location evidence="1">Cell membrane</location>
        <topology evidence="1">Multi-pass membrane protein</topology>
    </subcellularLocation>
</comment>
<evidence type="ECO:0000256" key="8">
    <source>
        <dbReference type="ARBA" id="ARBA00023136"/>
    </source>
</evidence>
<proteinExistence type="inferred from homology"/>
<dbReference type="Proteomes" id="UP000290900">
    <property type="component" value="Unassembled WGS sequence"/>
</dbReference>
<reference evidence="11 12" key="1">
    <citation type="submission" date="2018-12" db="EMBL/GenBank/DDBJ databases">
        <authorList>
            <person name="Tiukova I."/>
            <person name="Dainat J."/>
        </authorList>
    </citation>
    <scope>NUCLEOTIDE SEQUENCE [LARGE SCALE GENOMIC DNA]</scope>
</reference>
<dbReference type="FunFam" id="1.20.1740.10:FF:000017">
    <property type="entry name" value="Amino acid permease"/>
    <property type="match status" value="1"/>
</dbReference>
<comment type="similarity">
    <text evidence="2">Belongs to the amino acid-polyamine-organocation (APC) superfamily. YAT (TC 2.A.3.10) family.</text>
</comment>
<dbReference type="InterPro" id="IPR050524">
    <property type="entry name" value="APC_YAT"/>
</dbReference>
<dbReference type="EMBL" id="CAACVR010000067">
    <property type="protein sequence ID" value="VEU24062.1"/>
    <property type="molecule type" value="Genomic_DNA"/>
</dbReference>
<dbReference type="PANTHER" id="PTHR43341">
    <property type="entry name" value="AMINO ACID PERMEASE"/>
    <property type="match status" value="1"/>
</dbReference>
<feature type="transmembrane region" description="Helical" evidence="9">
    <location>
        <begin position="486"/>
        <end position="510"/>
    </location>
</feature>
<keyword evidence="8 9" id="KW-0472">Membrane</keyword>
<organism evidence="11 12">
    <name type="scientific">Brettanomyces naardenensis</name>
    <name type="common">Yeast</name>
    <dbReference type="NCBI Taxonomy" id="13370"/>
    <lineage>
        <taxon>Eukaryota</taxon>
        <taxon>Fungi</taxon>
        <taxon>Dikarya</taxon>
        <taxon>Ascomycota</taxon>
        <taxon>Saccharomycotina</taxon>
        <taxon>Pichiomycetes</taxon>
        <taxon>Pichiales</taxon>
        <taxon>Pichiaceae</taxon>
        <taxon>Brettanomyces</taxon>
    </lineage>
</organism>
<gene>
    <name evidence="11" type="ORF">BRENAR_LOCUS4791</name>
</gene>
<feature type="transmembrane region" description="Helical" evidence="9">
    <location>
        <begin position="99"/>
        <end position="121"/>
    </location>
</feature>
<dbReference type="Pfam" id="PF00324">
    <property type="entry name" value="AA_permease"/>
    <property type="match status" value="1"/>
</dbReference>
<evidence type="ECO:0000259" key="10">
    <source>
        <dbReference type="Pfam" id="PF00324"/>
    </source>
</evidence>
<dbReference type="InterPro" id="IPR004840">
    <property type="entry name" value="Amino_acid_permease_CS"/>
</dbReference>
<evidence type="ECO:0000256" key="1">
    <source>
        <dbReference type="ARBA" id="ARBA00004651"/>
    </source>
</evidence>
<evidence type="ECO:0000256" key="6">
    <source>
        <dbReference type="ARBA" id="ARBA00022970"/>
    </source>
</evidence>
<dbReference type="PROSITE" id="PS00218">
    <property type="entry name" value="AMINO_ACID_PERMEASE_1"/>
    <property type="match status" value="1"/>
</dbReference>
<feature type="transmembrane region" description="Helical" evidence="9">
    <location>
        <begin position="373"/>
        <end position="398"/>
    </location>
</feature>
<feature type="transmembrane region" description="Helical" evidence="9">
    <location>
        <begin position="419"/>
        <end position="438"/>
    </location>
</feature>
<keyword evidence="6" id="KW-0029">Amino-acid transport</keyword>